<evidence type="ECO:0000259" key="1">
    <source>
        <dbReference type="SMART" id="SM01117"/>
    </source>
</evidence>
<feature type="domain" description="Cytochrome b5 heme-binding" evidence="1">
    <location>
        <begin position="9"/>
        <end position="79"/>
    </location>
</feature>
<name>A0A1S6QIT5_9LACO</name>
<accession>A0A1S6QIT5</accession>
<dbReference type="RefSeq" id="WP_035167995.1">
    <property type="nucleotide sequence ID" value="NZ_CP018906.1"/>
</dbReference>
<reference evidence="2 3" key="1">
    <citation type="journal article" date="2015" name="Genome Announc.">
        <title>Genome Sequence of Lactobacillus curieae CCTCC M 2011381T, a Novel Producer of Gamma-aminobutyric Acid.</title>
        <authorList>
            <person name="Wang Y."/>
            <person name="Wang Y."/>
            <person name="Lang C."/>
            <person name="Wei D."/>
            <person name="Xu P."/>
            <person name="Xie J."/>
        </authorList>
    </citation>
    <scope>NUCLEOTIDE SEQUENCE [LARGE SCALE GENOMIC DNA]</scope>
    <source>
        <strain evidence="2 3">CCTCC M 2011381</strain>
    </source>
</reference>
<proteinExistence type="predicted"/>
<dbReference type="Gene3D" id="3.10.120.10">
    <property type="entry name" value="Cytochrome b5-like heme/steroid binding domain"/>
    <property type="match status" value="1"/>
</dbReference>
<dbReference type="Pfam" id="PF00173">
    <property type="entry name" value="Cyt-b5"/>
    <property type="match status" value="1"/>
</dbReference>
<dbReference type="AlphaFoldDB" id="A0A1S6QIT5"/>
<dbReference type="OrthoDB" id="9785263at2"/>
<protein>
    <submittedName>
        <fullName evidence="2">Cytochrome B5</fullName>
    </submittedName>
</protein>
<organism evidence="2 3">
    <name type="scientific">Lentilactobacillus curieae</name>
    <dbReference type="NCBI Taxonomy" id="1138822"/>
    <lineage>
        <taxon>Bacteria</taxon>
        <taxon>Bacillati</taxon>
        <taxon>Bacillota</taxon>
        <taxon>Bacilli</taxon>
        <taxon>Lactobacillales</taxon>
        <taxon>Lactobacillaceae</taxon>
        <taxon>Lentilactobacillus</taxon>
    </lineage>
</organism>
<dbReference type="InterPro" id="IPR036400">
    <property type="entry name" value="Cyt_B5-like_heme/steroid_sf"/>
</dbReference>
<sequence>MDNGDLKEFTREELAQFDGNGRRAYVAIDGLVYDVTHEESWAYGKHYGLTAGKDFSKEIMGTPHEKIILGKLKIVGKLVD</sequence>
<dbReference type="SUPFAM" id="SSF55856">
    <property type="entry name" value="Cytochrome b5-like heme/steroid binding domain"/>
    <property type="match status" value="1"/>
</dbReference>
<dbReference type="eggNOG" id="COG4892">
    <property type="taxonomic scope" value="Bacteria"/>
</dbReference>
<dbReference type="SMART" id="SM01117">
    <property type="entry name" value="Cyt-b5"/>
    <property type="match status" value="1"/>
</dbReference>
<gene>
    <name evidence="2" type="ORF">PL11_005960</name>
</gene>
<keyword evidence="3" id="KW-1185">Reference proteome</keyword>
<dbReference type="EMBL" id="CP018906">
    <property type="protein sequence ID" value="AQW21509.1"/>
    <property type="molecule type" value="Genomic_DNA"/>
</dbReference>
<dbReference type="KEGG" id="lcu:PL11_005960"/>
<evidence type="ECO:0000313" key="2">
    <source>
        <dbReference type="EMBL" id="AQW21509.1"/>
    </source>
</evidence>
<dbReference type="InterPro" id="IPR001199">
    <property type="entry name" value="Cyt_B5-like_heme/steroid-bd"/>
</dbReference>
<evidence type="ECO:0000313" key="3">
    <source>
        <dbReference type="Proteomes" id="UP000030361"/>
    </source>
</evidence>
<dbReference type="Proteomes" id="UP000030361">
    <property type="component" value="Chromosome"/>
</dbReference>